<keyword evidence="2" id="KW-0969">Cilium</keyword>
<dbReference type="RefSeq" id="WP_343132170.1">
    <property type="nucleotide sequence ID" value="NZ_JBCITK010000002.1"/>
</dbReference>
<keyword evidence="1" id="KW-1133">Transmembrane helix</keyword>
<evidence type="ECO:0000313" key="2">
    <source>
        <dbReference type="EMBL" id="MEN0645502.1"/>
    </source>
</evidence>
<comment type="caution">
    <text evidence="2">The sequence shown here is derived from an EMBL/GenBank/DDBJ whole genome shotgun (WGS) entry which is preliminary data.</text>
</comment>
<dbReference type="EMBL" id="JBCITK010000002">
    <property type="protein sequence ID" value="MEN0645502.1"/>
    <property type="molecule type" value="Genomic_DNA"/>
</dbReference>
<accession>A0ABU9VNM4</accession>
<keyword evidence="1" id="KW-0812">Transmembrane</keyword>
<feature type="transmembrane region" description="Helical" evidence="1">
    <location>
        <begin position="7"/>
        <end position="24"/>
    </location>
</feature>
<gene>
    <name evidence="2" type="ORF">MKY91_20265</name>
</gene>
<reference evidence="2 3" key="1">
    <citation type="submission" date="2024-03" db="EMBL/GenBank/DDBJ databases">
        <title>Bacilli Hybrid Assemblies.</title>
        <authorList>
            <person name="Kovac J."/>
        </authorList>
    </citation>
    <scope>NUCLEOTIDE SEQUENCE [LARGE SCALE GENOMIC DNA]</scope>
    <source>
        <strain evidence="2 3">FSL R7-0666</strain>
    </source>
</reference>
<dbReference type="Proteomes" id="UP001418796">
    <property type="component" value="Unassembled WGS sequence"/>
</dbReference>
<organism evidence="2 3">
    <name type="scientific">Alkalicoccobacillus gibsonii</name>
    <dbReference type="NCBI Taxonomy" id="79881"/>
    <lineage>
        <taxon>Bacteria</taxon>
        <taxon>Bacillati</taxon>
        <taxon>Bacillota</taxon>
        <taxon>Bacilli</taxon>
        <taxon>Bacillales</taxon>
        <taxon>Bacillaceae</taxon>
        <taxon>Alkalicoccobacillus</taxon>
    </lineage>
</organism>
<keyword evidence="2" id="KW-0282">Flagellum</keyword>
<protein>
    <submittedName>
        <fullName evidence="2">Flagellar biosynthesis protein FlgA</fullName>
    </submittedName>
</protein>
<sequence>MKKLFKFFIPITIVIFAVAFIFMFETKISPNLNTQEVLVAGTDIPFKGEINAENLTVKKVQKDSIVGAAYKPNEVEEILFKSAGIEIKEGTQIYPELIDAFDLIPDQSKGEFIAPIPDEWLYAVPGSLRRNYVADFYAIPDSDEAIIQSMSLHLDENEDIEDEGETNNSLDKFIVGSKRPLLTDVKVSSVKDGSNKEVTETEDENSATGVISNVEIIATDESLVTLRDATEQGYKIYVVYKYER</sequence>
<proteinExistence type="predicted"/>
<keyword evidence="1" id="KW-0472">Membrane</keyword>
<evidence type="ECO:0000313" key="3">
    <source>
        <dbReference type="Proteomes" id="UP001418796"/>
    </source>
</evidence>
<keyword evidence="2" id="KW-0966">Cell projection</keyword>
<evidence type="ECO:0000256" key="1">
    <source>
        <dbReference type="SAM" id="Phobius"/>
    </source>
</evidence>
<keyword evidence="3" id="KW-1185">Reference proteome</keyword>
<name>A0ABU9VNM4_9BACI</name>